<feature type="compositionally biased region" description="Low complexity" evidence="1">
    <location>
        <begin position="27"/>
        <end position="36"/>
    </location>
</feature>
<organism evidence="2">
    <name type="scientific">Oryza barthii</name>
    <dbReference type="NCBI Taxonomy" id="65489"/>
    <lineage>
        <taxon>Eukaryota</taxon>
        <taxon>Viridiplantae</taxon>
        <taxon>Streptophyta</taxon>
        <taxon>Embryophyta</taxon>
        <taxon>Tracheophyta</taxon>
        <taxon>Spermatophyta</taxon>
        <taxon>Magnoliopsida</taxon>
        <taxon>Liliopsida</taxon>
        <taxon>Poales</taxon>
        <taxon>Poaceae</taxon>
        <taxon>BOP clade</taxon>
        <taxon>Oryzoideae</taxon>
        <taxon>Oryzeae</taxon>
        <taxon>Oryzinae</taxon>
        <taxon>Oryza</taxon>
    </lineage>
</organism>
<sequence>MDQNGALSGAGRSISSTTKKKAEAASRSRSSSSRITTWRRWNQMRSGKYYARCHRTLLSWRRRCDG</sequence>
<accession>A0A0D3GR52</accession>
<evidence type="ECO:0000256" key="1">
    <source>
        <dbReference type="SAM" id="MobiDB-lite"/>
    </source>
</evidence>
<dbReference type="Proteomes" id="UP000026960">
    <property type="component" value="Chromosome 7"/>
</dbReference>
<keyword evidence="3" id="KW-1185">Reference proteome</keyword>
<evidence type="ECO:0000313" key="2">
    <source>
        <dbReference type="EnsemblPlants" id="OBART07G14820.1"/>
    </source>
</evidence>
<feature type="region of interest" description="Disordered" evidence="1">
    <location>
        <begin position="1"/>
        <end position="36"/>
    </location>
</feature>
<dbReference type="PaxDb" id="65489-OBART07G14820.1"/>
<dbReference type="Gramene" id="OBART07G14820.1">
    <property type="protein sequence ID" value="OBART07G14820.1"/>
    <property type="gene ID" value="OBART07G14820"/>
</dbReference>
<evidence type="ECO:0000313" key="3">
    <source>
        <dbReference type="Proteomes" id="UP000026960"/>
    </source>
</evidence>
<dbReference type="EnsemblPlants" id="OBART07G14820.1">
    <property type="protein sequence ID" value="OBART07G14820.1"/>
    <property type="gene ID" value="OBART07G14820"/>
</dbReference>
<protein>
    <submittedName>
        <fullName evidence="2">Uncharacterized protein</fullName>
    </submittedName>
</protein>
<proteinExistence type="predicted"/>
<dbReference type="AlphaFoldDB" id="A0A0D3GR52"/>
<reference evidence="2" key="1">
    <citation type="journal article" date="2009" name="Rice">
        <title>De Novo Next Generation Sequencing of Plant Genomes.</title>
        <authorList>
            <person name="Rounsley S."/>
            <person name="Marri P.R."/>
            <person name="Yu Y."/>
            <person name="He R."/>
            <person name="Sisneros N."/>
            <person name="Goicoechea J.L."/>
            <person name="Lee S.J."/>
            <person name="Angelova A."/>
            <person name="Kudrna D."/>
            <person name="Luo M."/>
            <person name="Affourtit J."/>
            <person name="Desany B."/>
            <person name="Knight J."/>
            <person name="Niazi F."/>
            <person name="Egholm M."/>
            <person name="Wing R.A."/>
        </authorList>
    </citation>
    <scope>NUCLEOTIDE SEQUENCE [LARGE SCALE GENOMIC DNA]</scope>
    <source>
        <strain evidence="2">cv. IRGC 105608</strain>
    </source>
</reference>
<name>A0A0D3GR52_9ORYZ</name>
<dbReference type="HOGENOM" id="CLU_2835197_0_0_1"/>
<reference evidence="2" key="2">
    <citation type="submission" date="2015-03" db="UniProtKB">
        <authorList>
            <consortium name="EnsemblPlants"/>
        </authorList>
    </citation>
    <scope>IDENTIFICATION</scope>
</reference>